<proteinExistence type="predicted"/>
<dbReference type="Proteomes" id="UP000095283">
    <property type="component" value="Unplaced"/>
</dbReference>
<organism evidence="2 3">
    <name type="scientific">Heterorhabditis bacteriophora</name>
    <name type="common">Entomopathogenic nematode worm</name>
    <dbReference type="NCBI Taxonomy" id="37862"/>
    <lineage>
        <taxon>Eukaryota</taxon>
        <taxon>Metazoa</taxon>
        <taxon>Ecdysozoa</taxon>
        <taxon>Nematoda</taxon>
        <taxon>Chromadorea</taxon>
        <taxon>Rhabditida</taxon>
        <taxon>Rhabditina</taxon>
        <taxon>Rhabditomorpha</taxon>
        <taxon>Strongyloidea</taxon>
        <taxon>Heterorhabditidae</taxon>
        <taxon>Heterorhabditis</taxon>
    </lineage>
</organism>
<name>A0A1I7X7K9_HETBA</name>
<keyword evidence="1" id="KW-0812">Transmembrane</keyword>
<dbReference type="WBParaSite" id="Hba_13607">
    <property type="protein sequence ID" value="Hba_13607"/>
    <property type="gene ID" value="Hba_13607"/>
</dbReference>
<evidence type="ECO:0000256" key="1">
    <source>
        <dbReference type="SAM" id="Phobius"/>
    </source>
</evidence>
<protein>
    <submittedName>
        <fullName evidence="3">Uncharacterized protein</fullName>
    </submittedName>
</protein>
<keyword evidence="1" id="KW-1133">Transmembrane helix</keyword>
<evidence type="ECO:0000313" key="3">
    <source>
        <dbReference type="WBParaSite" id="Hba_13607"/>
    </source>
</evidence>
<keyword evidence="1" id="KW-0472">Membrane</keyword>
<accession>A0A1I7X7K9</accession>
<feature type="transmembrane region" description="Helical" evidence="1">
    <location>
        <begin position="32"/>
        <end position="52"/>
    </location>
</feature>
<reference evidence="3" key="1">
    <citation type="submission" date="2016-11" db="UniProtKB">
        <authorList>
            <consortium name="WormBaseParasite"/>
        </authorList>
    </citation>
    <scope>IDENTIFICATION</scope>
</reference>
<evidence type="ECO:0000313" key="2">
    <source>
        <dbReference type="Proteomes" id="UP000095283"/>
    </source>
</evidence>
<sequence length="60" mass="6674">MVKKTLLLASHCSSIEMSVARSLNIIVSPTSIEMSTITGTFLPINCIYLVFLNQTKRTEK</sequence>
<keyword evidence="2" id="KW-1185">Reference proteome</keyword>
<dbReference type="AlphaFoldDB" id="A0A1I7X7K9"/>